<dbReference type="Pfam" id="PF12697">
    <property type="entry name" value="Abhydrolase_6"/>
    <property type="match status" value="1"/>
</dbReference>
<protein>
    <submittedName>
        <fullName evidence="2">Alpha/beta fold hydrolase</fullName>
    </submittedName>
</protein>
<sequence>MPAPELPQYRIQGLDYPMAYTAAGQGPAVLLVHGSLCDYRYWRWQLAALAERYRVLAPSLRGYWPAAYTKADPRFSVEQHARDLADFIRLQPDGRPVHLLGHSRGARVALELACRNPELVHTLILADPGFPVEGDPEPPAFHYEAVRKLEQGDIEGALADFVDTVNGPDTWRHMVGWFKTMVRNNAGTLLSQVREAGLPFRMERAGALDCPVLLLGGANSPARYGRRQDMLQQVLQHVERSVIPQAAHGMNLANPLAFNRRVLEFLDSHADTRPDKDAS</sequence>
<dbReference type="GO" id="GO:0016787">
    <property type="term" value="F:hydrolase activity"/>
    <property type="evidence" value="ECO:0007669"/>
    <property type="project" value="UniProtKB-KW"/>
</dbReference>
<dbReference type="RefSeq" id="WP_217965298.1">
    <property type="nucleotide sequence ID" value="NZ_JAHTBN010000006.1"/>
</dbReference>
<dbReference type="Proteomes" id="UP001595848">
    <property type="component" value="Unassembled WGS sequence"/>
</dbReference>
<reference evidence="3" key="1">
    <citation type="journal article" date="2019" name="Int. J. Syst. Evol. Microbiol.">
        <title>The Global Catalogue of Microorganisms (GCM) 10K type strain sequencing project: providing services to taxonomists for standard genome sequencing and annotation.</title>
        <authorList>
            <consortium name="The Broad Institute Genomics Platform"/>
            <consortium name="The Broad Institute Genome Sequencing Center for Infectious Disease"/>
            <person name="Wu L."/>
            <person name="Ma J."/>
        </authorList>
    </citation>
    <scope>NUCLEOTIDE SEQUENCE [LARGE SCALE GENOMIC DNA]</scope>
    <source>
        <strain evidence="3">LMG 24813</strain>
    </source>
</reference>
<comment type="caution">
    <text evidence="2">The sequence shown here is derived from an EMBL/GenBank/DDBJ whole genome shotgun (WGS) entry which is preliminary data.</text>
</comment>
<keyword evidence="2" id="KW-0378">Hydrolase</keyword>
<dbReference type="EMBL" id="JBHSBV010000007">
    <property type="protein sequence ID" value="MFC4202969.1"/>
    <property type="molecule type" value="Genomic_DNA"/>
</dbReference>
<proteinExistence type="predicted"/>
<feature type="domain" description="AB hydrolase-1" evidence="1">
    <location>
        <begin position="29"/>
        <end position="260"/>
    </location>
</feature>
<evidence type="ECO:0000259" key="1">
    <source>
        <dbReference type="Pfam" id="PF12697"/>
    </source>
</evidence>
<dbReference type="PANTHER" id="PTHR43798">
    <property type="entry name" value="MONOACYLGLYCEROL LIPASE"/>
    <property type="match status" value="1"/>
</dbReference>
<accession>A0ABV8P1A7</accession>
<dbReference type="InterPro" id="IPR000073">
    <property type="entry name" value="AB_hydrolase_1"/>
</dbReference>
<organism evidence="2 3">
    <name type="scientific">Candidimonas humi</name>
    <dbReference type="NCBI Taxonomy" id="683355"/>
    <lineage>
        <taxon>Bacteria</taxon>
        <taxon>Pseudomonadati</taxon>
        <taxon>Pseudomonadota</taxon>
        <taxon>Betaproteobacteria</taxon>
        <taxon>Burkholderiales</taxon>
        <taxon>Alcaligenaceae</taxon>
        <taxon>Candidimonas</taxon>
    </lineage>
</organism>
<evidence type="ECO:0000313" key="3">
    <source>
        <dbReference type="Proteomes" id="UP001595848"/>
    </source>
</evidence>
<dbReference type="InterPro" id="IPR050266">
    <property type="entry name" value="AB_hydrolase_sf"/>
</dbReference>
<name>A0ABV8P1A7_9BURK</name>
<keyword evidence="3" id="KW-1185">Reference proteome</keyword>
<evidence type="ECO:0000313" key="2">
    <source>
        <dbReference type="EMBL" id="MFC4202969.1"/>
    </source>
</evidence>
<gene>
    <name evidence="2" type="ORF">ACFOY1_18620</name>
</gene>